<evidence type="ECO:0000313" key="3">
    <source>
        <dbReference type="Proteomes" id="UP001253637"/>
    </source>
</evidence>
<evidence type="ECO:0000313" key="2">
    <source>
        <dbReference type="EMBL" id="BCU02832.1"/>
    </source>
</evidence>
<sequence>MYDPSRRSTDPQAPAWPDKGRSPVQRFLFFLVLVSQKQGDDNHWRSLQDHPARHQRRPTKDRAAIADNDRRPKRRGASERLMDIQRLPVELLCMILNGAAPKPDGVGAHLWRARPRRLRPFLDPRWRFAARGVCRLWREVIECPSSADAAHMGDYPHDDSDVLDATRSAGCPKWLAGRVVCASAVAEWIAGCHGAWSQSRLDEVYLWCRDGAGATPAQAIVALIASDVPEVVAYALRDEQLRLALPDAGAGRSAREPCPYDDDQVWRSDSCGVECDLAHGIASAVLARGSIATVDAVLSRDLHGWPGHLVRLIGRYGRADVARHLAIDAPRRADWVAAARSKEPVYFSYLIDALDRSPAEHRVMYAPPSPYCPFKWSNGCAGGCAEMAAAARGRWRFFAMCDARAIAFDARAAFGVAARHHRARLMDWLWRRDASGPRLLPPVLHDAALLAVRDHPHKKADVRAVDAIRWLCEVADYRPDHCRQLMALLDGTDVQQPRTVAAVLYLVERWPRMAMDSGAVLLRRLFCRCAVDGSAAASRLVRIMDVYPPRVAVADTWQEIDPVDLDLWGALTTMCTRCPGLGVAVTRAEAVLRVARVCRAVALHHPPRPIDVGGPQRPCACAVRPDWSYARRGLSESRARVTQECVVTPHIGPGVLAGLAPLARWCAPRQVRAADLFDPTCGYYDNWERIPPNTLAGRLARARTHVLAWLQSEGLLVDR</sequence>
<proteinExistence type="predicted"/>
<accession>A0A811BPY6</accession>
<feature type="region of interest" description="Disordered" evidence="1">
    <location>
        <begin position="1"/>
        <end position="21"/>
    </location>
</feature>
<name>A0A811BPY6_9VIRU</name>
<reference evidence="2" key="1">
    <citation type="submission" date="2021-04" db="EMBL/GenBank/DDBJ databases">
        <title>Draft Genome Sequence of Pandoravirus japonicus, Isolated from the Sabaishi River of Niigata, Japan.</title>
        <authorList>
            <person name="Hosokawa N."/>
            <person name="Takahashi H."/>
            <person name="Aoki K."/>
            <person name="Takemura M."/>
        </authorList>
    </citation>
    <scope>NUCLEOTIDE SEQUENCE</scope>
</reference>
<dbReference type="Proteomes" id="UP001253637">
    <property type="component" value="Segment"/>
</dbReference>
<dbReference type="EMBL" id="LC625835">
    <property type="protein sequence ID" value="BCU02832.1"/>
    <property type="molecule type" value="Genomic_DNA"/>
</dbReference>
<evidence type="ECO:0000256" key="1">
    <source>
        <dbReference type="SAM" id="MobiDB-lite"/>
    </source>
</evidence>
<evidence type="ECO:0008006" key="4">
    <source>
        <dbReference type="Google" id="ProtNLM"/>
    </source>
</evidence>
<protein>
    <recommendedName>
        <fullName evidence="4">F-box incomplete domain containing protein</fullName>
    </recommendedName>
</protein>
<feature type="region of interest" description="Disordered" evidence="1">
    <location>
        <begin position="42"/>
        <end position="78"/>
    </location>
</feature>
<organism evidence="2 3">
    <name type="scientific">Pandoravirus japonicus</name>
    <dbReference type="NCBI Taxonomy" id="2823154"/>
    <lineage>
        <taxon>Viruses</taxon>
        <taxon>Pandoravirus</taxon>
    </lineage>
</organism>